<dbReference type="Proteomes" id="UP001589788">
    <property type="component" value="Unassembled WGS sequence"/>
</dbReference>
<protein>
    <submittedName>
        <fullName evidence="8">MFS transporter</fullName>
    </submittedName>
</protein>
<comment type="caution">
    <text evidence="8">The sequence shown here is derived from an EMBL/GenBank/DDBJ whole genome shotgun (WGS) entry which is preliminary data.</text>
</comment>
<organism evidence="8 9">
    <name type="scientific">Aciditerrimonas ferrireducens</name>
    <dbReference type="NCBI Taxonomy" id="667306"/>
    <lineage>
        <taxon>Bacteria</taxon>
        <taxon>Bacillati</taxon>
        <taxon>Actinomycetota</taxon>
        <taxon>Acidimicrobiia</taxon>
        <taxon>Acidimicrobiales</taxon>
        <taxon>Acidimicrobiaceae</taxon>
        <taxon>Aciditerrimonas</taxon>
    </lineage>
</organism>
<feature type="transmembrane region" description="Helical" evidence="6">
    <location>
        <begin position="87"/>
        <end position="106"/>
    </location>
</feature>
<accession>A0ABV6C3X8</accession>
<keyword evidence="4 6" id="KW-0472">Membrane</keyword>
<feature type="transmembrane region" description="Helical" evidence="6">
    <location>
        <begin position="245"/>
        <end position="272"/>
    </location>
</feature>
<evidence type="ECO:0000256" key="5">
    <source>
        <dbReference type="SAM" id="MobiDB-lite"/>
    </source>
</evidence>
<feature type="transmembrane region" description="Helical" evidence="6">
    <location>
        <begin position="194"/>
        <end position="212"/>
    </location>
</feature>
<evidence type="ECO:0000256" key="1">
    <source>
        <dbReference type="ARBA" id="ARBA00004651"/>
    </source>
</evidence>
<dbReference type="RefSeq" id="WP_377789959.1">
    <property type="nucleotide sequence ID" value="NZ_JBHLYQ010000096.1"/>
</dbReference>
<feature type="domain" description="Major facilitator superfamily (MFS) profile" evidence="7">
    <location>
        <begin position="22"/>
        <end position="424"/>
    </location>
</feature>
<feature type="transmembrane region" description="Helical" evidence="6">
    <location>
        <begin position="112"/>
        <end position="135"/>
    </location>
</feature>
<gene>
    <name evidence="8" type="ORF">ACFFRE_09560</name>
</gene>
<evidence type="ECO:0000256" key="6">
    <source>
        <dbReference type="SAM" id="Phobius"/>
    </source>
</evidence>
<evidence type="ECO:0000256" key="3">
    <source>
        <dbReference type="ARBA" id="ARBA00022989"/>
    </source>
</evidence>
<evidence type="ECO:0000313" key="8">
    <source>
        <dbReference type="EMBL" id="MFC0082387.1"/>
    </source>
</evidence>
<keyword evidence="2 6" id="KW-0812">Transmembrane</keyword>
<feature type="transmembrane region" description="Helical" evidence="6">
    <location>
        <begin position="284"/>
        <end position="304"/>
    </location>
</feature>
<comment type="subcellular location">
    <subcellularLocation>
        <location evidence="1">Cell membrane</location>
        <topology evidence="1">Multi-pass membrane protein</topology>
    </subcellularLocation>
</comment>
<feature type="transmembrane region" description="Helical" evidence="6">
    <location>
        <begin position="31"/>
        <end position="49"/>
    </location>
</feature>
<keyword evidence="9" id="KW-1185">Reference proteome</keyword>
<evidence type="ECO:0000313" key="9">
    <source>
        <dbReference type="Proteomes" id="UP001589788"/>
    </source>
</evidence>
<evidence type="ECO:0000256" key="4">
    <source>
        <dbReference type="ARBA" id="ARBA00023136"/>
    </source>
</evidence>
<evidence type="ECO:0000256" key="2">
    <source>
        <dbReference type="ARBA" id="ARBA00022692"/>
    </source>
</evidence>
<proteinExistence type="predicted"/>
<dbReference type="InterPro" id="IPR011701">
    <property type="entry name" value="MFS"/>
</dbReference>
<dbReference type="PROSITE" id="PS50850">
    <property type="entry name" value="MFS"/>
    <property type="match status" value="1"/>
</dbReference>
<feature type="transmembrane region" description="Helical" evidence="6">
    <location>
        <begin position="155"/>
        <end position="174"/>
    </location>
</feature>
<dbReference type="Gene3D" id="1.20.1250.20">
    <property type="entry name" value="MFS general substrate transporter like domains"/>
    <property type="match status" value="2"/>
</dbReference>
<dbReference type="SUPFAM" id="SSF103473">
    <property type="entry name" value="MFS general substrate transporter"/>
    <property type="match status" value="1"/>
</dbReference>
<dbReference type="EMBL" id="JBHLYQ010000096">
    <property type="protein sequence ID" value="MFC0082387.1"/>
    <property type="molecule type" value="Genomic_DNA"/>
</dbReference>
<sequence length="463" mass="48018">MPDAGPPSARRHLLWPPWMDRNLRLVWSARLVMSVGRALAGVVTALYLADRGLSAVGIALVFMVVALASALLSSLSGLLSDRVGRKPFLVVFPLLTAAAGLVFALARPLALLVVFAALGSFGRGAGAGAGAVGPYQAVESALATESVRAGRRNDVFGRLAFASSLGALAGGLLADLAHRHHGALGAVIAAYRPAFLAVAACSALAGLLALWIREPARTTGGDDVPVPRGKERRGGMRWPARSVPLLVRLWATNTVNGVAVGMFGPFVSYWFALRYHVGPGEIGALFAVVNLATLPTTLEAAGLARRFGIIRAMTALRLAQAVLLVPMVLSPSFLLAGAIYLVRMAAQRAALPLRQSYVLAMAHPEERASVAALSNLPSQLAMGASPLASGYLLEEVSLSLPFELAGLLQALNAGLYWLFFRHAAPEEERARSARTGSGGAVGVGLGGAGDVEAAGRAPADGRG</sequence>
<feature type="transmembrane region" description="Helical" evidence="6">
    <location>
        <begin position="55"/>
        <end position="75"/>
    </location>
</feature>
<dbReference type="InterPro" id="IPR020846">
    <property type="entry name" value="MFS_dom"/>
</dbReference>
<name>A0ABV6C3X8_9ACTN</name>
<evidence type="ECO:0000259" key="7">
    <source>
        <dbReference type="PROSITE" id="PS50850"/>
    </source>
</evidence>
<feature type="transmembrane region" description="Helical" evidence="6">
    <location>
        <begin position="316"/>
        <end position="342"/>
    </location>
</feature>
<dbReference type="Pfam" id="PF07690">
    <property type="entry name" value="MFS_1"/>
    <property type="match status" value="2"/>
</dbReference>
<keyword evidence="3 6" id="KW-1133">Transmembrane helix</keyword>
<reference evidence="8 9" key="1">
    <citation type="submission" date="2024-09" db="EMBL/GenBank/DDBJ databases">
        <authorList>
            <person name="Sun Q."/>
            <person name="Mori K."/>
        </authorList>
    </citation>
    <scope>NUCLEOTIDE SEQUENCE [LARGE SCALE GENOMIC DNA]</scope>
    <source>
        <strain evidence="8 9">JCM 15389</strain>
    </source>
</reference>
<dbReference type="PANTHER" id="PTHR23520:SF5">
    <property type="entry name" value="TRANSPORTER, PUTATIVE (AFU_ORTHOLOGUE AFUA_3G04000)-RELATED"/>
    <property type="match status" value="1"/>
</dbReference>
<dbReference type="InterPro" id="IPR036259">
    <property type="entry name" value="MFS_trans_sf"/>
</dbReference>
<feature type="region of interest" description="Disordered" evidence="5">
    <location>
        <begin position="444"/>
        <end position="463"/>
    </location>
</feature>
<dbReference type="PANTHER" id="PTHR23520">
    <property type="entry name" value="TRANSPORTER, PUTATIVE (AFU_ORTHOLOGUE AFUA_3G04000)-RELATED"/>
    <property type="match status" value="1"/>
</dbReference>